<dbReference type="EMBL" id="KN847590">
    <property type="protein sequence ID" value="KIV98924.1"/>
    <property type="molecule type" value="Genomic_DNA"/>
</dbReference>
<name>A0A0D1ZXW8_9PEZI</name>
<dbReference type="Proteomes" id="UP000053259">
    <property type="component" value="Unassembled WGS sequence"/>
</dbReference>
<reference evidence="1 2" key="1">
    <citation type="submission" date="2015-01" db="EMBL/GenBank/DDBJ databases">
        <title>The Genome Sequence of Ochroconis gallopava CBS43764.</title>
        <authorList>
            <consortium name="The Broad Institute Genomics Platform"/>
            <person name="Cuomo C."/>
            <person name="de Hoog S."/>
            <person name="Gorbushina A."/>
            <person name="Stielow B."/>
            <person name="Teixiera M."/>
            <person name="Abouelleil A."/>
            <person name="Chapman S.B."/>
            <person name="Priest M."/>
            <person name="Young S.K."/>
            <person name="Wortman J."/>
            <person name="Nusbaum C."/>
            <person name="Birren B."/>
        </authorList>
    </citation>
    <scope>NUCLEOTIDE SEQUENCE [LARGE SCALE GENOMIC DNA]</scope>
    <source>
        <strain evidence="1 2">CBS 43764</strain>
    </source>
</reference>
<protein>
    <submittedName>
        <fullName evidence="1">Uncharacterized protein</fullName>
    </submittedName>
</protein>
<sequence>MSYDFIKFLPEGYIEIPKGGVWFGSDQRLYARMFKPQNYEGREDMERHMDLYNYSQKIEEIWFDRNIQVVEDCVVVGRDVYGWLLRSNCYRVTWESREEAIMLIIYDQGDRLA</sequence>
<dbReference type="InParanoid" id="A0A0D1ZXW8"/>
<dbReference type="VEuPathDB" id="FungiDB:PV09_09311"/>
<dbReference type="AlphaFoldDB" id="A0A0D1ZXW8"/>
<gene>
    <name evidence="1" type="ORF">PV09_09311</name>
</gene>
<evidence type="ECO:0000313" key="2">
    <source>
        <dbReference type="Proteomes" id="UP000053259"/>
    </source>
</evidence>
<dbReference type="GeneID" id="27317284"/>
<evidence type="ECO:0000313" key="1">
    <source>
        <dbReference type="EMBL" id="KIV98924.1"/>
    </source>
</evidence>
<proteinExistence type="predicted"/>
<dbReference type="HOGENOM" id="CLU_2135455_0_0_1"/>
<organism evidence="1 2">
    <name type="scientific">Verruconis gallopava</name>
    <dbReference type="NCBI Taxonomy" id="253628"/>
    <lineage>
        <taxon>Eukaryota</taxon>
        <taxon>Fungi</taxon>
        <taxon>Dikarya</taxon>
        <taxon>Ascomycota</taxon>
        <taxon>Pezizomycotina</taxon>
        <taxon>Dothideomycetes</taxon>
        <taxon>Pleosporomycetidae</taxon>
        <taxon>Venturiales</taxon>
        <taxon>Sympoventuriaceae</taxon>
        <taxon>Verruconis</taxon>
    </lineage>
</organism>
<keyword evidence="2" id="KW-1185">Reference proteome</keyword>
<dbReference type="RefSeq" id="XP_016208794.1">
    <property type="nucleotide sequence ID" value="XM_016363353.1"/>
</dbReference>
<accession>A0A0D1ZXW8</accession>